<reference evidence="3 4" key="1">
    <citation type="submission" date="2021-09" db="EMBL/GenBank/DDBJ databases">
        <title>Isoptericola luteus sp. nov., a novel bacterium isolated from Harbin, the capital city of Heilongjiang province.</title>
        <authorList>
            <person name="Li J."/>
        </authorList>
    </citation>
    <scope>NUCLEOTIDE SEQUENCE [LARGE SCALE GENOMIC DNA]</scope>
    <source>
        <strain evidence="3 4">NEAU-Y5</strain>
    </source>
</reference>
<dbReference type="Gene3D" id="3.90.1150.200">
    <property type="match status" value="1"/>
</dbReference>
<accession>A0ABS7ZDL2</accession>
<dbReference type="EMBL" id="JAIXCQ010000004">
    <property type="protein sequence ID" value="MCA5893131.1"/>
    <property type="molecule type" value="Genomic_DNA"/>
</dbReference>
<dbReference type="Proteomes" id="UP001319870">
    <property type="component" value="Unassembled WGS sequence"/>
</dbReference>
<dbReference type="Pfam" id="PF08818">
    <property type="entry name" value="DUF1801"/>
    <property type="match status" value="1"/>
</dbReference>
<feature type="domain" description="YdhG-like" evidence="2">
    <location>
        <begin position="46"/>
        <end position="139"/>
    </location>
</feature>
<feature type="region of interest" description="Disordered" evidence="1">
    <location>
        <begin position="1"/>
        <end position="32"/>
    </location>
</feature>
<name>A0ABS7ZDL2_9MICO</name>
<sequence length="147" mass="16442">MTAPKRSSAARDGDRPRLLSGGNPQIAAAEGDGPVQDYVAALPGWKREVGRQLDALVERAVPGVHKAVKWNQPFYGHEGDGWFLSFRCYTSYVQVQFLRGTSLDPMPPKPSKHEEVRYLDIHEDEDLQVGQLTSWVKQAARLPGERM</sequence>
<evidence type="ECO:0000313" key="4">
    <source>
        <dbReference type="Proteomes" id="UP001319870"/>
    </source>
</evidence>
<protein>
    <submittedName>
        <fullName evidence="3">DUF1801 domain-containing protein</fullName>
    </submittedName>
</protein>
<keyword evidence="4" id="KW-1185">Reference proteome</keyword>
<gene>
    <name evidence="3" type="ORF">LEP48_07145</name>
</gene>
<organism evidence="3 4">
    <name type="scientific">Isoptericola luteus</name>
    <dbReference type="NCBI Taxonomy" id="2879484"/>
    <lineage>
        <taxon>Bacteria</taxon>
        <taxon>Bacillati</taxon>
        <taxon>Actinomycetota</taxon>
        <taxon>Actinomycetes</taxon>
        <taxon>Micrococcales</taxon>
        <taxon>Promicromonosporaceae</taxon>
        <taxon>Isoptericola</taxon>
    </lineage>
</organism>
<dbReference type="RefSeq" id="WP_225564904.1">
    <property type="nucleotide sequence ID" value="NZ_JAIXCQ010000004.1"/>
</dbReference>
<evidence type="ECO:0000256" key="1">
    <source>
        <dbReference type="SAM" id="MobiDB-lite"/>
    </source>
</evidence>
<comment type="caution">
    <text evidence="3">The sequence shown here is derived from an EMBL/GenBank/DDBJ whole genome shotgun (WGS) entry which is preliminary data.</text>
</comment>
<dbReference type="InterPro" id="IPR014922">
    <property type="entry name" value="YdhG-like"/>
</dbReference>
<dbReference type="SUPFAM" id="SSF159888">
    <property type="entry name" value="YdhG-like"/>
    <property type="match status" value="1"/>
</dbReference>
<evidence type="ECO:0000313" key="3">
    <source>
        <dbReference type="EMBL" id="MCA5893131.1"/>
    </source>
</evidence>
<proteinExistence type="predicted"/>
<evidence type="ECO:0000259" key="2">
    <source>
        <dbReference type="Pfam" id="PF08818"/>
    </source>
</evidence>